<feature type="domain" description="AAA" evidence="1">
    <location>
        <begin position="52"/>
        <end position="236"/>
    </location>
</feature>
<evidence type="ECO:0000313" key="3">
    <source>
        <dbReference type="Proteomes" id="UP000838748"/>
    </source>
</evidence>
<dbReference type="CDD" id="cd02042">
    <property type="entry name" value="ParAB_family"/>
    <property type="match status" value="1"/>
</dbReference>
<sequence>MTFQKRVQAALDNNVITEPIYQNKQHLFTRHDILSLLDYWEFPTYSEKYVPRVIAIENQKGGTGKSTTTALLSTAAALDLDTNARVLLIDLDPQGTLGQGMITRTLDDESVYLTAIDLVLGNTEQEGDYHDLIESGYTESEIIKNSPFNTHLPNLDVLPAFATDERFHDVFWQSDEEIKDKLIERLSKDIIPVLQESYDLIFIDTPPQESPLIWAANEALDCLLIPISPREYDYSSTTNYLLTTASRFEGLPSKGDNLVWSRVLVVNHDEKVKAERDTMDKLSRTAQDKLLSSYIVHSELMVAAAELNRTPLDVMKSEKLCSSKKYDDAISSINSVYKQIIREIKSVSVKEEN</sequence>
<organism evidence="2 3">
    <name type="scientific">Vibrio marisflavi CECT 7928</name>
    <dbReference type="NCBI Taxonomy" id="634439"/>
    <lineage>
        <taxon>Bacteria</taxon>
        <taxon>Pseudomonadati</taxon>
        <taxon>Pseudomonadota</taxon>
        <taxon>Gammaproteobacteria</taxon>
        <taxon>Vibrionales</taxon>
        <taxon>Vibrionaceae</taxon>
        <taxon>Vibrio</taxon>
    </lineage>
</organism>
<dbReference type="PANTHER" id="PTHR13696">
    <property type="entry name" value="P-LOOP CONTAINING NUCLEOSIDE TRIPHOSPHATE HYDROLASE"/>
    <property type="match status" value="1"/>
</dbReference>
<dbReference type="SUPFAM" id="SSF52540">
    <property type="entry name" value="P-loop containing nucleoside triphosphate hydrolases"/>
    <property type="match status" value="1"/>
</dbReference>
<dbReference type="EMBL" id="CAKLDM010000005">
    <property type="protein sequence ID" value="CAH0543302.1"/>
    <property type="molecule type" value="Genomic_DNA"/>
</dbReference>
<reference evidence="2" key="1">
    <citation type="submission" date="2021-11" db="EMBL/GenBank/DDBJ databases">
        <authorList>
            <person name="Rodrigo-Torres L."/>
            <person name="Arahal R. D."/>
            <person name="Lucena T."/>
        </authorList>
    </citation>
    <scope>NUCLEOTIDE SEQUENCE</scope>
    <source>
        <strain evidence="2">CECT 7928</strain>
    </source>
</reference>
<dbReference type="InterPro" id="IPR050678">
    <property type="entry name" value="DNA_Partitioning_ATPase"/>
</dbReference>
<gene>
    <name evidence="2" type="ORF">VMF7928_04510</name>
</gene>
<evidence type="ECO:0000259" key="1">
    <source>
        <dbReference type="Pfam" id="PF13614"/>
    </source>
</evidence>
<accession>A0ABM9ABH3</accession>
<dbReference type="InterPro" id="IPR027417">
    <property type="entry name" value="P-loop_NTPase"/>
</dbReference>
<dbReference type="Proteomes" id="UP000838748">
    <property type="component" value="Unassembled WGS sequence"/>
</dbReference>
<protein>
    <recommendedName>
        <fullName evidence="1">AAA domain-containing protein</fullName>
    </recommendedName>
</protein>
<comment type="caution">
    <text evidence="2">The sequence shown here is derived from an EMBL/GenBank/DDBJ whole genome shotgun (WGS) entry which is preliminary data.</text>
</comment>
<dbReference type="PANTHER" id="PTHR13696:SF98">
    <property type="entry name" value="PLASMID PARTITION PROTEIN A"/>
    <property type="match status" value="1"/>
</dbReference>
<evidence type="ECO:0000313" key="2">
    <source>
        <dbReference type="EMBL" id="CAH0543302.1"/>
    </source>
</evidence>
<dbReference type="InterPro" id="IPR025669">
    <property type="entry name" value="AAA_dom"/>
</dbReference>
<dbReference type="Gene3D" id="3.40.50.300">
    <property type="entry name" value="P-loop containing nucleotide triphosphate hydrolases"/>
    <property type="match status" value="1"/>
</dbReference>
<proteinExistence type="predicted"/>
<keyword evidence="3" id="KW-1185">Reference proteome</keyword>
<name>A0ABM9ABH3_9VIBR</name>
<dbReference type="Pfam" id="PF13614">
    <property type="entry name" value="AAA_31"/>
    <property type="match status" value="1"/>
</dbReference>